<organism evidence="4 5">
    <name type="scientific">Anas platyrhynchos platyrhynchos</name>
    <name type="common">Northern mallard</name>
    <dbReference type="NCBI Taxonomy" id="8840"/>
    <lineage>
        <taxon>Eukaryota</taxon>
        <taxon>Metazoa</taxon>
        <taxon>Chordata</taxon>
        <taxon>Craniata</taxon>
        <taxon>Vertebrata</taxon>
        <taxon>Euteleostomi</taxon>
        <taxon>Archelosauria</taxon>
        <taxon>Archosauria</taxon>
        <taxon>Dinosauria</taxon>
        <taxon>Saurischia</taxon>
        <taxon>Theropoda</taxon>
        <taxon>Coelurosauria</taxon>
        <taxon>Aves</taxon>
        <taxon>Neognathae</taxon>
        <taxon>Galloanserae</taxon>
        <taxon>Anseriformes</taxon>
        <taxon>Anatidae</taxon>
        <taxon>Anatinae</taxon>
        <taxon>Anas</taxon>
    </lineage>
</organism>
<dbReference type="Proteomes" id="UP000016666">
    <property type="component" value="Chromosome 6"/>
</dbReference>
<dbReference type="AlphaFoldDB" id="A0A493THR0"/>
<dbReference type="GeneTree" id="ENSGT00390000007203"/>
<dbReference type="InterPro" id="IPR003591">
    <property type="entry name" value="Leu-rich_rpt_typical-subtyp"/>
</dbReference>
<dbReference type="GO" id="GO:0005737">
    <property type="term" value="C:cytoplasm"/>
    <property type="evidence" value="ECO:0007669"/>
    <property type="project" value="TreeGrafter"/>
</dbReference>
<evidence type="ECO:0000256" key="1">
    <source>
        <dbReference type="ARBA" id="ARBA00022614"/>
    </source>
</evidence>
<keyword evidence="5" id="KW-1185">Reference proteome</keyword>
<dbReference type="SUPFAM" id="SSF52058">
    <property type="entry name" value="L domain-like"/>
    <property type="match status" value="1"/>
</dbReference>
<keyword evidence="2" id="KW-0677">Repeat</keyword>
<keyword evidence="1" id="KW-0433">Leucine-rich repeat</keyword>
<dbReference type="InterPro" id="IPR001611">
    <property type="entry name" value="Leu-rich_rpt"/>
</dbReference>
<reference evidence="4" key="3">
    <citation type="submission" date="2025-09" db="UniProtKB">
        <authorList>
            <consortium name="Ensembl"/>
        </authorList>
    </citation>
    <scope>IDENTIFICATION</scope>
</reference>
<evidence type="ECO:0000256" key="3">
    <source>
        <dbReference type="SAM" id="MobiDB-lite"/>
    </source>
</evidence>
<evidence type="ECO:0000313" key="5">
    <source>
        <dbReference type="Proteomes" id="UP000016666"/>
    </source>
</evidence>
<dbReference type="OMA" id="ECMSSAS"/>
<sequence>MDDSSYKGLNGSGDNSGDKYHKQSSSGSNSSEEIRKAIEECMSSASSTLDVSRKNIKHLTEEIYKLPDVKHFHLEGNAISMIPEDLFQKLPHLVWLDLRFNKITALPPGIGYHRQLKTLLLERNPIKELPTELGSLTSLTALNLRHCPLEFPPKDVIEKGVKSILCFLRASGNDRLLSMEPATSDIPPVEKLNLSELLQSSLDVSDDWPNEEEKLKFQKLKEEIIKDEKEEFLAEESLSAIRDLTKAQKNHGKNRELYPEPAGLCRRMSRQRNKFAELLSCDRMIQARRGEKSRSAAAQELKEEQALFKQRKNNKEMRQDSRSYAKWNKEKKETFRFSPPNAHMMPQTASYGTDNISYYATKEAPEKQKDHTPEKMEQGLLKVKDETTRSPRGKKMEQGLKWHTQMVKAREKLRATPPEEKQDLEVVEDLPTKLAQLRQHRFMASTGELSAGSLGLQTKSVFSSGKL</sequence>
<gene>
    <name evidence="4" type="primary">LRRC27</name>
</gene>
<reference evidence="4" key="2">
    <citation type="submission" date="2025-08" db="UniProtKB">
        <authorList>
            <consortium name="Ensembl"/>
        </authorList>
    </citation>
    <scope>IDENTIFICATION</scope>
</reference>
<feature type="compositionally biased region" description="Polar residues" evidence="3">
    <location>
        <begin position="455"/>
        <end position="467"/>
    </location>
</feature>
<dbReference type="Ensembl" id="ENSAPLT00000017856.1">
    <property type="protein sequence ID" value="ENSAPLP00000025384.1"/>
    <property type="gene ID" value="ENSAPLG00000023192.1"/>
</dbReference>
<evidence type="ECO:0000313" key="4">
    <source>
        <dbReference type="Ensembl" id="ENSAPLP00000025384.1"/>
    </source>
</evidence>
<reference evidence="4 5" key="1">
    <citation type="submission" date="2017-10" db="EMBL/GenBank/DDBJ databases">
        <title>A new Pekin duck reference genome.</title>
        <authorList>
            <person name="Hou Z.-C."/>
            <person name="Zhou Z.-K."/>
            <person name="Zhu F."/>
            <person name="Hou S.-S."/>
        </authorList>
    </citation>
    <scope>NUCLEOTIDE SEQUENCE [LARGE SCALE GENOMIC DNA]</scope>
</reference>
<dbReference type="PANTHER" id="PTHR48051">
    <property type="match status" value="1"/>
</dbReference>
<proteinExistence type="predicted"/>
<name>A0A493THR0_ANAPP</name>
<feature type="region of interest" description="Disordered" evidence="3">
    <location>
        <begin position="1"/>
        <end position="33"/>
    </location>
</feature>
<accession>A0A493THR0</accession>
<dbReference type="Pfam" id="PF13855">
    <property type="entry name" value="LRR_8"/>
    <property type="match status" value="1"/>
</dbReference>
<dbReference type="STRING" id="8840.ENSAPLP00000025384"/>
<dbReference type="PANTHER" id="PTHR48051:SF35">
    <property type="entry name" value="LEUCINE-RICH REPEAT-CONTAINING PROTEIN 27"/>
    <property type="match status" value="1"/>
</dbReference>
<dbReference type="SMART" id="SM00369">
    <property type="entry name" value="LRR_TYP"/>
    <property type="match status" value="3"/>
</dbReference>
<dbReference type="InterPro" id="IPR050216">
    <property type="entry name" value="LRR_domain-containing"/>
</dbReference>
<dbReference type="Gene3D" id="3.80.10.10">
    <property type="entry name" value="Ribonuclease Inhibitor"/>
    <property type="match status" value="1"/>
</dbReference>
<dbReference type="InterPro" id="IPR032675">
    <property type="entry name" value="LRR_dom_sf"/>
</dbReference>
<evidence type="ECO:0000256" key="2">
    <source>
        <dbReference type="ARBA" id="ARBA00022737"/>
    </source>
</evidence>
<protein>
    <submittedName>
        <fullName evidence="4">Leucine rich repeat containing 27</fullName>
    </submittedName>
</protein>
<feature type="region of interest" description="Disordered" evidence="3">
    <location>
        <begin position="447"/>
        <end position="467"/>
    </location>
</feature>